<dbReference type="SMART" id="SM00448">
    <property type="entry name" value="REC"/>
    <property type="match status" value="1"/>
</dbReference>
<gene>
    <name evidence="6" type="primary">nreC_2</name>
    <name evidence="6" type="ORF">NCTC11429_01353</name>
</gene>
<dbReference type="EMBL" id="LR590484">
    <property type="protein sequence ID" value="VTR34577.1"/>
    <property type="molecule type" value="Genomic_DNA"/>
</dbReference>
<dbReference type="PROSITE" id="PS50110">
    <property type="entry name" value="RESPONSE_REGULATORY"/>
    <property type="match status" value="1"/>
</dbReference>
<dbReference type="Pfam" id="PF00196">
    <property type="entry name" value="GerE"/>
    <property type="match status" value="1"/>
</dbReference>
<organism evidence="6 7">
    <name type="scientific">Sphingobacterium thalpophilum</name>
    <dbReference type="NCBI Taxonomy" id="259"/>
    <lineage>
        <taxon>Bacteria</taxon>
        <taxon>Pseudomonadati</taxon>
        <taxon>Bacteroidota</taxon>
        <taxon>Sphingobacteriia</taxon>
        <taxon>Sphingobacteriales</taxon>
        <taxon>Sphingobacteriaceae</taxon>
        <taxon>Sphingobacterium</taxon>
    </lineage>
</organism>
<evidence type="ECO:0000256" key="1">
    <source>
        <dbReference type="ARBA" id="ARBA00022553"/>
    </source>
</evidence>
<dbReference type="KEGG" id="stha:NCTC11429_01353"/>
<dbReference type="InterPro" id="IPR016032">
    <property type="entry name" value="Sig_transdc_resp-reg_C-effctor"/>
</dbReference>
<dbReference type="GO" id="GO:0003677">
    <property type="term" value="F:DNA binding"/>
    <property type="evidence" value="ECO:0007669"/>
    <property type="project" value="UniProtKB-KW"/>
</dbReference>
<dbReference type="InterPro" id="IPR000792">
    <property type="entry name" value="Tscrpt_reg_LuxR_C"/>
</dbReference>
<evidence type="ECO:0000256" key="3">
    <source>
        <dbReference type="PROSITE-ProRule" id="PRU00169"/>
    </source>
</evidence>
<proteinExistence type="predicted"/>
<dbReference type="AlphaFoldDB" id="A0A4U9UP08"/>
<dbReference type="STRING" id="1123265.GCA_000686625_01792"/>
<feature type="modified residue" description="4-aspartylphosphate" evidence="3">
    <location>
        <position position="75"/>
    </location>
</feature>
<dbReference type="InterPro" id="IPR058245">
    <property type="entry name" value="NreC/VraR/RcsB-like_REC"/>
</dbReference>
<keyword evidence="1 3" id="KW-0597">Phosphoprotein</keyword>
<dbReference type="InterPro" id="IPR001789">
    <property type="entry name" value="Sig_transdc_resp-reg_receiver"/>
</dbReference>
<dbReference type="InterPro" id="IPR039420">
    <property type="entry name" value="WalR-like"/>
</dbReference>
<dbReference type="CDD" id="cd06170">
    <property type="entry name" value="LuxR_C_like"/>
    <property type="match status" value="1"/>
</dbReference>
<dbReference type="SMART" id="SM00421">
    <property type="entry name" value="HTH_LUXR"/>
    <property type="match status" value="1"/>
</dbReference>
<evidence type="ECO:0000313" key="7">
    <source>
        <dbReference type="Proteomes" id="UP000308196"/>
    </source>
</evidence>
<accession>A0A4U9UP08</accession>
<evidence type="ECO:0000256" key="2">
    <source>
        <dbReference type="ARBA" id="ARBA00023125"/>
    </source>
</evidence>
<dbReference type="Gene3D" id="3.40.50.2300">
    <property type="match status" value="1"/>
</dbReference>
<dbReference type="GO" id="GO:0006355">
    <property type="term" value="P:regulation of DNA-templated transcription"/>
    <property type="evidence" value="ECO:0007669"/>
    <property type="project" value="InterPro"/>
</dbReference>
<dbReference type="InterPro" id="IPR011006">
    <property type="entry name" value="CheY-like_superfamily"/>
</dbReference>
<sequence>MGRSTVERDNDDQLLCRKIIDMTTIGIVDDHPLIIEGLVQMLDTFQQFEVVLKAQSGEDLLSALQRTVPDVLLLDIELPDTDGTALCLKILEKCPELPIIALTNHDEVLYVRKMMRNGAMGYLLKGTDREGLVEAIMSVMSGKQFIDREIERSIIDQAITGRNAAVNVKLTSRECEVLALIAHEHSNQEIADRLFLSIRTVESHRHSLNQKLNIRTAAGLVREAYLRGLI</sequence>
<evidence type="ECO:0000313" key="6">
    <source>
        <dbReference type="EMBL" id="VTR34577.1"/>
    </source>
</evidence>
<evidence type="ECO:0000259" key="4">
    <source>
        <dbReference type="PROSITE" id="PS50043"/>
    </source>
</evidence>
<dbReference type="Proteomes" id="UP000308196">
    <property type="component" value="Chromosome"/>
</dbReference>
<dbReference type="PRINTS" id="PR00038">
    <property type="entry name" value="HTHLUXR"/>
</dbReference>
<feature type="domain" description="Response regulatory" evidence="5">
    <location>
        <begin position="24"/>
        <end position="140"/>
    </location>
</feature>
<evidence type="ECO:0000259" key="5">
    <source>
        <dbReference type="PROSITE" id="PS50110"/>
    </source>
</evidence>
<dbReference type="SUPFAM" id="SSF52172">
    <property type="entry name" value="CheY-like"/>
    <property type="match status" value="1"/>
</dbReference>
<dbReference type="PANTHER" id="PTHR43214:SF43">
    <property type="entry name" value="TWO-COMPONENT RESPONSE REGULATOR"/>
    <property type="match status" value="1"/>
</dbReference>
<feature type="domain" description="HTH luxR-type" evidence="4">
    <location>
        <begin position="163"/>
        <end position="228"/>
    </location>
</feature>
<dbReference type="PROSITE" id="PS50043">
    <property type="entry name" value="HTH_LUXR_2"/>
    <property type="match status" value="1"/>
</dbReference>
<keyword evidence="2" id="KW-0238">DNA-binding</keyword>
<name>A0A4U9UP08_9SPHI</name>
<dbReference type="Pfam" id="PF00072">
    <property type="entry name" value="Response_reg"/>
    <property type="match status" value="1"/>
</dbReference>
<dbReference type="SUPFAM" id="SSF46894">
    <property type="entry name" value="C-terminal effector domain of the bipartite response regulators"/>
    <property type="match status" value="1"/>
</dbReference>
<dbReference type="GO" id="GO:0000160">
    <property type="term" value="P:phosphorelay signal transduction system"/>
    <property type="evidence" value="ECO:0007669"/>
    <property type="project" value="InterPro"/>
</dbReference>
<dbReference type="CDD" id="cd17535">
    <property type="entry name" value="REC_NarL-like"/>
    <property type="match status" value="1"/>
</dbReference>
<protein>
    <submittedName>
        <fullName evidence="6">Nitrogen regulation protein C</fullName>
    </submittedName>
</protein>
<dbReference type="PANTHER" id="PTHR43214">
    <property type="entry name" value="TWO-COMPONENT RESPONSE REGULATOR"/>
    <property type="match status" value="1"/>
</dbReference>
<reference evidence="6 7" key="1">
    <citation type="submission" date="2019-05" db="EMBL/GenBank/DDBJ databases">
        <authorList>
            <consortium name="Pathogen Informatics"/>
        </authorList>
    </citation>
    <scope>NUCLEOTIDE SEQUENCE [LARGE SCALE GENOMIC DNA]</scope>
    <source>
        <strain evidence="6 7">NCTC11429</strain>
    </source>
</reference>